<comment type="similarity">
    <text evidence="1">Belongs to the virb1 family.</text>
</comment>
<protein>
    <submittedName>
        <fullName evidence="3">Lytic transglycosylase domain-containing protein</fullName>
    </submittedName>
</protein>
<sequence length="336" mass="37509">MKLEKMLEIGSDILSNIAPVRAVRATVVTIVKKPLGKSLSQLSSLPSLLRKVLSFTKVVFEKVRTKKGTPIIVSQNTTEARYGKSLVCGFVPTIANAMLNPALIPSQKTKFQNLSLLIFSEKILLNKLGWFLQNVVKSSMVVSYNLWFQIYSIIISKYRQFSKQIKAFVLVISLVLCGNSVVVLADDKVTIDYSDKELSLLISKAEKKHQIPAGLLAAIAKTESGMKAYALNVGGRSMFLESISTAQEVLEDKLNAGLTNIDIGVMQLNYRWHGGEFDSLVEMLTPESNINYAAKLLGSLYAQHGTWHKAVRYYHSATPEHHRKYSRKVVLCWLNE</sequence>
<dbReference type="SUPFAM" id="SSF53955">
    <property type="entry name" value="Lysozyme-like"/>
    <property type="match status" value="1"/>
</dbReference>
<comment type="caution">
    <text evidence="3">The sequence shown here is derived from an EMBL/GenBank/DDBJ whole genome shotgun (WGS) entry which is preliminary data.</text>
</comment>
<dbReference type="InterPro" id="IPR008258">
    <property type="entry name" value="Transglycosylase_SLT_dom_1"/>
</dbReference>
<gene>
    <name evidence="3" type="ORF">Megvenef_00514</name>
</gene>
<evidence type="ECO:0000256" key="1">
    <source>
        <dbReference type="ARBA" id="ARBA00009387"/>
    </source>
</evidence>
<evidence type="ECO:0000313" key="4">
    <source>
        <dbReference type="Proteomes" id="UP001291687"/>
    </source>
</evidence>
<name>A0ABU5NBJ6_9RICK</name>
<dbReference type="Gene3D" id="1.10.530.10">
    <property type="match status" value="1"/>
</dbReference>
<keyword evidence="4" id="KW-1185">Reference proteome</keyword>
<evidence type="ECO:0000313" key="3">
    <source>
        <dbReference type="EMBL" id="MEA0970548.1"/>
    </source>
</evidence>
<proteinExistence type="inferred from homology"/>
<dbReference type="Pfam" id="PF01464">
    <property type="entry name" value="SLT"/>
    <property type="match status" value="1"/>
</dbReference>
<dbReference type="Proteomes" id="UP001291687">
    <property type="component" value="Unassembled WGS sequence"/>
</dbReference>
<reference evidence="3 4" key="1">
    <citation type="submission" date="2023-03" db="EMBL/GenBank/DDBJ databases">
        <title>Host association and intracellularity evolved multiple times independently in the Rickettsiales.</title>
        <authorList>
            <person name="Castelli M."/>
            <person name="Nardi T."/>
            <person name="Gammuto L."/>
            <person name="Bellinzona G."/>
            <person name="Sabaneyeva E."/>
            <person name="Potekhin A."/>
            <person name="Serra V."/>
            <person name="Petroni G."/>
            <person name="Sassera D."/>
        </authorList>
    </citation>
    <scope>NUCLEOTIDE SEQUENCE [LARGE SCALE GENOMIC DNA]</scope>
    <source>
        <strain evidence="3 4">Sr 2-6</strain>
    </source>
</reference>
<evidence type="ECO:0000259" key="2">
    <source>
        <dbReference type="Pfam" id="PF01464"/>
    </source>
</evidence>
<feature type="domain" description="Transglycosylase SLT" evidence="2">
    <location>
        <begin position="201"/>
        <end position="323"/>
    </location>
</feature>
<accession>A0ABU5NBJ6</accession>
<organism evidence="3 4">
    <name type="scientific">Candidatus Megaera venefica</name>
    <dbReference type="NCBI Taxonomy" id="2055910"/>
    <lineage>
        <taxon>Bacteria</taxon>
        <taxon>Pseudomonadati</taxon>
        <taxon>Pseudomonadota</taxon>
        <taxon>Alphaproteobacteria</taxon>
        <taxon>Rickettsiales</taxon>
        <taxon>Rickettsiaceae</taxon>
        <taxon>Candidatus Megaera</taxon>
    </lineage>
</organism>
<dbReference type="CDD" id="cd13400">
    <property type="entry name" value="LT_IagB-like"/>
    <property type="match status" value="1"/>
</dbReference>
<dbReference type="InterPro" id="IPR023346">
    <property type="entry name" value="Lysozyme-like_dom_sf"/>
</dbReference>
<dbReference type="EMBL" id="JARJFB010000026">
    <property type="protein sequence ID" value="MEA0970548.1"/>
    <property type="molecule type" value="Genomic_DNA"/>
</dbReference>